<keyword evidence="2" id="KW-1133">Transmembrane helix</keyword>
<evidence type="ECO:0000313" key="4">
    <source>
        <dbReference type="EMBL" id="SIQ79864.1"/>
    </source>
</evidence>
<proteinExistence type="predicted"/>
<protein>
    <submittedName>
        <fullName evidence="4">Uncharacterized protein</fullName>
    </submittedName>
</protein>
<feature type="region of interest" description="Disordered" evidence="1">
    <location>
        <begin position="214"/>
        <end position="235"/>
    </location>
</feature>
<feature type="transmembrane region" description="Helical" evidence="2">
    <location>
        <begin position="162"/>
        <end position="183"/>
    </location>
</feature>
<sequence>MRMNPQVASTLTLLLALALPAQAIAAAEPVNNPVIEPVAGSETSPARYVNVTVEIQGLDESVVLLKDAAGSLAETMEALKERKGELSSEDLARIERIASSMEAVTARIDHTLDNAGNNIEKARAPTVSLVSDIVKETKVEAIDPVIVSVQETVAASISQVKWGLIYVGILLLVGLSVFGFFMFKSLMQIRDITASARDAFSRGEFTFRLKDQAQPALGAEPADPPGPVDKPTPSE</sequence>
<name>A0A1N6VPY6_9GAMM</name>
<evidence type="ECO:0000313" key="5">
    <source>
        <dbReference type="Proteomes" id="UP000186895"/>
    </source>
</evidence>
<evidence type="ECO:0000256" key="3">
    <source>
        <dbReference type="SAM" id="SignalP"/>
    </source>
</evidence>
<feature type="signal peptide" evidence="3">
    <location>
        <begin position="1"/>
        <end position="25"/>
    </location>
</feature>
<dbReference type="Proteomes" id="UP000186895">
    <property type="component" value="Unassembled WGS sequence"/>
</dbReference>
<keyword evidence="5" id="KW-1185">Reference proteome</keyword>
<gene>
    <name evidence="4" type="ORF">SAMN05421647_10948</name>
</gene>
<evidence type="ECO:0000256" key="2">
    <source>
        <dbReference type="SAM" id="Phobius"/>
    </source>
</evidence>
<keyword evidence="3" id="KW-0732">Signal</keyword>
<feature type="chain" id="PRO_5009939049" evidence="3">
    <location>
        <begin position="26"/>
        <end position="235"/>
    </location>
</feature>
<keyword evidence="2" id="KW-0472">Membrane</keyword>
<feature type="compositionally biased region" description="Pro residues" evidence="1">
    <location>
        <begin position="222"/>
        <end position="235"/>
    </location>
</feature>
<accession>A0A1N6VPY6</accession>
<dbReference type="EMBL" id="FTMN01000009">
    <property type="protein sequence ID" value="SIQ79864.1"/>
    <property type="molecule type" value="Genomic_DNA"/>
</dbReference>
<dbReference type="AlphaFoldDB" id="A0A1N6VPY6"/>
<reference evidence="4 5" key="1">
    <citation type="submission" date="2017-01" db="EMBL/GenBank/DDBJ databases">
        <authorList>
            <person name="Mah S.A."/>
            <person name="Swanson W.J."/>
            <person name="Moy G.W."/>
            <person name="Vacquier V.D."/>
        </authorList>
    </citation>
    <scope>NUCLEOTIDE SEQUENCE [LARGE SCALE GENOMIC DNA]</scope>
    <source>
        <strain evidence="4 5">DSM 7027</strain>
    </source>
</reference>
<dbReference type="STRING" id="49186.SAMN05421647_10948"/>
<keyword evidence="2" id="KW-0812">Transmembrane</keyword>
<evidence type="ECO:0000256" key="1">
    <source>
        <dbReference type="SAM" id="MobiDB-lite"/>
    </source>
</evidence>
<organism evidence="4 5">
    <name type="scientific">Marinobacterium stanieri</name>
    <dbReference type="NCBI Taxonomy" id="49186"/>
    <lineage>
        <taxon>Bacteria</taxon>
        <taxon>Pseudomonadati</taxon>
        <taxon>Pseudomonadota</taxon>
        <taxon>Gammaproteobacteria</taxon>
        <taxon>Oceanospirillales</taxon>
        <taxon>Oceanospirillaceae</taxon>
        <taxon>Marinobacterium</taxon>
    </lineage>
</organism>